<dbReference type="Pfam" id="PF01687">
    <property type="entry name" value="Flavokinase"/>
    <property type="match status" value="1"/>
</dbReference>
<protein>
    <recommendedName>
        <fullName evidence="15">Riboflavin biosynthesis protein</fullName>
    </recommendedName>
    <domain>
        <recommendedName>
            <fullName evidence="15">Riboflavin kinase</fullName>
            <ecNumber evidence="15">2.7.1.26</ecNumber>
        </recommendedName>
        <alternativeName>
            <fullName evidence="15">Flavokinase</fullName>
        </alternativeName>
    </domain>
    <domain>
        <recommendedName>
            <fullName evidence="15">FMN adenylyltransferase</fullName>
            <ecNumber evidence="15">2.7.7.2</ecNumber>
        </recommendedName>
        <alternativeName>
            <fullName evidence="15">FAD pyrophosphorylase</fullName>
        </alternativeName>
        <alternativeName>
            <fullName evidence="15">FAD synthase</fullName>
        </alternativeName>
    </domain>
</protein>
<dbReference type="SMART" id="SM00904">
    <property type="entry name" value="Flavokinase"/>
    <property type="match status" value="1"/>
</dbReference>
<dbReference type="SUPFAM" id="SSF82114">
    <property type="entry name" value="Riboflavin kinase-like"/>
    <property type="match status" value="1"/>
</dbReference>
<accession>Q97I47</accession>
<evidence type="ECO:0000256" key="3">
    <source>
        <dbReference type="ARBA" id="ARBA00005201"/>
    </source>
</evidence>
<reference evidence="17 18" key="1">
    <citation type="journal article" date="2001" name="J. Bacteriol.">
        <title>Genome sequence and comparative analysis of the solvent-producing bacterium Clostridium acetobutylicum.</title>
        <authorList>
            <person name="Nolling J."/>
            <person name="Breton G."/>
            <person name="Omelchenko M.V."/>
            <person name="Makarova K.S."/>
            <person name="Zeng Q."/>
            <person name="Gibson R."/>
            <person name="Lee H.M."/>
            <person name="Dubois J."/>
            <person name="Qiu D."/>
            <person name="Hitti J."/>
            <person name="Wolf Y.I."/>
            <person name="Tatusov R.L."/>
            <person name="Sabathe F."/>
            <person name="Doucette-Stamm L."/>
            <person name="Soucaille P."/>
            <person name="Daly M.J."/>
            <person name="Bennett G.N."/>
            <person name="Koonin E.V."/>
            <person name="Smith D.R."/>
        </authorList>
    </citation>
    <scope>NUCLEOTIDE SEQUENCE [LARGE SCALE GENOMIC DNA]</scope>
    <source>
        <strain evidence="18">ATCC 824 / DSM 792 / JCM 1419 / LMG 5710 / VKM B-1787</strain>
    </source>
</reference>
<evidence type="ECO:0000256" key="14">
    <source>
        <dbReference type="ARBA" id="ARBA00049494"/>
    </source>
</evidence>
<dbReference type="InterPro" id="IPR015865">
    <property type="entry name" value="Riboflavin_kinase_bac/euk"/>
</dbReference>
<evidence type="ECO:0000256" key="5">
    <source>
        <dbReference type="ARBA" id="ARBA00022643"/>
    </source>
</evidence>
<dbReference type="GO" id="GO:0009398">
    <property type="term" value="P:FMN biosynthetic process"/>
    <property type="evidence" value="ECO:0007669"/>
    <property type="project" value="UniProtKB-UniRule"/>
</dbReference>
<comment type="pathway">
    <text evidence="3 15">Cofactor biosynthesis; FMN biosynthesis; FMN from riboflavin (ATP route): step 1/1.</text>
</comment>
<keyword evidence="18" id="KW-1185">Reference proteome</keyword>
<keyword evidence="9 15" id="KW-0418">Kinase</keyword>
<keyword evidence="10 15" id="KW-0274">FAD</keyword>
<dbReference type="UniPathway" id="UPA00277">
    <property type="reaction ID" value="UER00407"/>
</dbReference>
<sequence length="303" mass="35038">MEVLNDSFKIKLNCRTYVTIGSFDGIHMGHLSLIKKAISLSKKNNTMSMLSTFKEHPLNVINKSIVPKILMDNETKIEILKSIGLDILNFFDFNEEIMKMMPEDFILNMINHYNIDGIITGFNHRFGYKNSGDIHLLKTLSEKYGFELYVLPPVSFKNDMVSSTRIRNCISDGNIEEANQMLLRPFSIKAKVIHGREIGRQIGFPTANLSYDNKFILPKIGVYYTTVEYNKITYKGITNVGTNPTVNGDKLTIETYILDFNQNIYDEEIRVNFVKKIRDQIKFESIEQLKVQLEKDKKFAYKQ</sequence>
<dbReference type="GO" id="GO:0009231">
    <property type="term" value="P:riboflavin biosynthetic process"/>
    <property type="evidence" value="ECO:0007669"/>
    <property type="project" value="InterPro"/>
</dbReference>
<dbReference type="OrthoDB" id="9803667at2"/>
<gene>
    <name evidence="17" type="ordered locus">CA_C1806</name>
</gene>
<organism evidence="17 18">
    <name type="scientific">Clostridium acetobutylicum (strain ATCC 824 / DSM 792 / JCM 1419 / IAM 19013 / LMG 5710 / NBRC 13948 / NRRL B-527 / VKM B-1787 / 2291 / W)</name>
    <dbReference type="NCBI Taxonomy" id="272562"/>
    <lineage>
        <taxon>Bacteria</taxon>
        <taxon>Bacillati</taxon>
        <taxon>Bacillota</taxon>
        <taxon>Clostridia</taxon>
        <taxon>Eubacteriales</taxon>
        <taxon>Clostridiaceae</taxon>
        <taxon>Clostridium</taxon>
    </lineage>
</organism>
<dbReference type="Pfam" id="PF06574">
    <property type="entry name" value="FAD_syn"/>
    <property type="match status" value="1"/>
</dbReference>
<evidence type="ECO:0000256" key="2">
    <source>
        <dbReference type="ARBA" id="ARBA00004726"/>
    </source>
</evidence>
<evidence type="ECO:0000256" key="4">
    <source>
        <dbReference type="ARBA" id="ARBA00022630"/>
    </source>
</evidence>
<dbReference type="GO" id="GO:0006747">
    <property type="term" value="P:FAD biosynthetic process"/>
    <property type="evidence" value="ECO:0007669"/>
    <property type="project" value="UniProtKB-UniRule"/>
</dbReference>
<dbReference type="EC" id="2.7.7.2" evidence="15"/>
<comment type="similarity">
    <text evidence="15">Belongs to the ribF family.</text>
</comment>
<dbReference type="NCBIfam" id="TIGR00083">
    <property type="entry name" value="ribF"/>
    <property type="match status" value="1"/>
</dbReference>
<dbReference type="FunFam" id="2.40.30.30:FF:000003">
    <property type="entry name" value="Riboflavin biosynthesis protein"/>
    <property type="match status" value="1"/>
</dbReference>
<evidence type="ECO:0000256" key="15">
    <source>
        <dbReference type="PIRNR" id="PIRNR004491"/>
    </source>
</evidence>
<dbReference type="STRING" id="272562.CA_C1806"/>
<dbReference type="Gene3D" id="2.40.30.30">
    <property type="entry name" value="Riboflavin kinase-like"/>
    <property type="match status" value="1"/>
</dbReference>
<evidence type="ECO:0000256" key="11">
    <source>
        <dbReference type="ARBA" id="ARBA00022840"/>
    </source>
</evidence>
<evidence type="ECO:0000256" key="6">
    <source>
        <dbReference type="ARBA" id="ARBA00022679"/>
    </source>
</evidence>
<comment type="catalytic activity">
    <reaction evidence="13 15">
        <text>riboflavin + ATP = FMN + ADP + H(+)</text>
        <dbReference type="Rhea" id="RHEA:14357"/>
        <dbReference type="ChEBI" id="CHEBI:15378"/>
        <dbReference type="ChEBI" id="CHEBI:30616"/>
        <dbReference type="ChEBI" id="CHEBI:57986"/>
        <dbReference type="ChEBI" id="CHEBI:58210"/>
        <dbReference type="ChEBI" id="CHEBI:456216"/>
        <dbReference type="EC" id="2.7.1.26"/>
    </reaction>
</comment>
<comment type="catalytic activity">
    <reaction evidence="14 15">
        <text>FMN + ATP + H(+) = FAD + diphosphate</text>
        <dbReference type="Rhea" id="RHEA:17237"/>
        <dbReference type="ChEBI" id="CHEBI:15378"/>
        <dbReference type="ChEBI" id="CHEBI:30616"/>
        <dbReference type="ChEBI" id="CHEBI:33019"/>
        <dbReference type="ChEBI" id="CHEBI:57692"/>
        <dbReference type="ChEBI" id="CHEBI:58210"/>
        <dbReference type="EC" id="2.7.7.2"/>
    </reaction>
</comment>
<evidence type="ECO:0000259" key="16">
    <source>
        <dbReference type="SMART" id="SM00904"/>
    </source>
</evidence>
<evidence type="ECO:0000256" key="10">
    <source>
        <dbReference type="ARBA" id="ARBA00022827"/>
    </source>
</evidence>
<dbReference type="FunFam" id="3.40.50.620:FF:000021">
    <property type="entry name" value="Riboflavin biosynthesis protein"/>
    <property type="match status" value="1"/>
</dbReference>
<dbReference type="Gene3D" id="3.40.50.620">
    <property type="entry name" value="HUPs"/>
    <property type="match status" value="1"/>
</dbReference>
<dbReference type="AlphaFoldDB" id="Q97I47"/>
<evidence type="ECO:0000256" key="8">
    <source>
        <dbReference type="ARBA" id="ARBA00022741"/>
    </source>
</evidence>
<keyword evidence="11 15" id="KW-0067">ATP-binding</keyword>
<dbReference type="UniPathway" id="UPA00276">
    <property type="reaction ID" value="UER00406"/>
</dbReference>
<dbReference type="SUPFAM" id="SSF52374">
    <property type="entry name" value="Nucleotidylyl transferase"/>
    <property type="match status" value="1"/>
</dbReference>
<keyword evidence="8 15" id="KW-0547">Nucleotide-binding</keyword>
<comment type="pathway">
    <text evidence="2 15">Cofactor biosynthesis; FAD biosynthesis; FAD from FMN: step 1/1.</text>
</comment>
<dbReference type="InterPro" id="IPR023468">
    <property type="entry name" value="Riboflavin_kinase"/>
</dbReference>
<dbReference type="CDD" id="cd02064">
    <property type="entry name" value="FAD_synthetase_N"/>
    <property type="match status" value="1"/>
</dbReference>
<keyword evidence="5 15" id="KW-0288">FMN</keyword>
<evidence type="ECO:0000256" key="13">
    <source>
        <dbReference type="ARBA" id="ARBA00047880"/>
    </source>
</evidence>
<dbReference type="EC" id="2.7.1.26" evidence="15"/>
<comment type="function">
    <text evidence="1">Catalyzes the phosphorylation of riboflavin to FMN followed by the adenylation of FMN to FAD.</text>
</comment>
<dbReference type="PIRSF" id="PIRSF004491">
    <property type="entry name" value="FAD_Synth"/>
    <property type="match status" value="1"/>
</dbReference>
<dbReference type="GO" id="GO:0008531">
    <property type="term" value="F:riboflavin kinase activity"/>
    <property type="evidence" value="ECO:0007669"/>
    <property type="project" value="UniProtKB-UniRule"/>
</dbReference>
<dbReference type="PANTHER" id="PTHR22749:SF6">
    <property type="entry name" value="RIBOFLAVIN KINASE"/>
    <property type="match status" value="1"/>
</dbReference>
<dbReference type="GeneID" id="44998300"/>
<dbReference type="PANTHER" id="PTHR22749">
    <property type="entry name" value="RIBOFLAVIN KINASE/FMN ADENYLYLTRANSFERASE"/>
    <property type="match status" value="1"/>
</dbReference>
<dbReference type="PIR" id="H97122">
    <property type="entry name" value="H97122"/>
</dbReference>
<dbReference type="Proteomes" id="UP000000814">
    <property type="component" value="Chromosome"/>
</dbReference>
<dbReference type="InterPro" id="IPR023465">
    <property type="entry name" value="Riboflavin_kinase_dom_sf"/>
</dbReference>
<dbReference type="InterPro" id="IPR002606">
    <property type="entry name" value="Riboflavin_kinase_bac"/>
</dbReference>
<keyword evidence="7 15" id="KW-0548">Nucleotidyltransferase</keyword>
<dbReference type="EMBL" id="AE001437">
    <property type="protein sequence ID" value="AAK79771.1"/>
    <property type="molecule type" value="Genomic_DNA"/>
</dbReference>
<name>Q97I47_CLOAB</name>
<evidence type="ECO:0000256" key="12">
    <source>
        <dbReference type="ARBA" id="ARBA00023268"/>
    </source>
</evidence>
<evidence type="ECO:0000313" key="18">
    <source>
        <dbReference type="Proteomes" id="UP000000814"/>
    </source>
</evidence>
<feature type="domain" description="Riboflavin kinase" evidence="16">
    <location>
        <begin position="181"/>
        <end position="303"/>
    </location>
</feature>
<evidence type="ECO:0000313" key="17">
    <source>
        <dbReference type="EMBL" id="AAK79771.1"/>
    </source>
</evidence>
<dbReference type="KEGG" id="cac:CA_C1806"/>
<dbReference type="GO" id="GO:0005524">
    <property type="term" value="F:ATP binding"/>
    <property type="evidence" value="ECO:0007669"/>
    <property type="project" value="UniProtKB-UniRule"/>
</dbReference>
<dbReference type="PATRIC" id="fig|272562.8.peg.2012"/>
<evidence type="ECO:0000256" key="1">
    <source>
        <dbReference type="ARBA" id="ARBA00002121"/>
    </source>
</evidence>
<proteinExistence type="inferred from homology"/>
<dbReference type="NCBIfam" id="NF004162">
    <property type="entry name" value="PRK05627.1-5"/>
    <property type="match status" value="1"/>
</dbReference>
<dbReference type="InterPro" id="IPR015864">
    <property type="entry name" value="FAD_synthase"/>
</dbReference>
<evidence type="ECO:0000256" key="9">
    <source>
        <dbReference type="ARBA" id="ARBA00022777"/>
    </source>
</evidence>
<keyword evidence="4 15" id="KW-0285">Flavoprotein</keyword>
<dbReference type="HOGENOM" id="CLU_048437_0_2_9"/>
<keyword evidence="6 15" id="KW-0808">Transferase</keyword>
<evidence type="ECO:0000256" key="7">
    <source>
        <dbReference type="ARBA" id="ARBA00022695"/>
    </source>
</evidence>
<dbReference type="RefSeq" id="WP_010965112.1">
    <property type="nucleotide sequence ID" value="NC_003030.1"/>
</dbReference>
<keyword evidence="12" id="KW-0511">Multifunctional enzyme</keyword>
<dbReference type="InterPro" id="IPR014729">
    <property type="entry name" value="Rossmann-like_a/b/a_fold"/>
</dbReference>
<dbReference type="GO" id="GO:0003919">
    <property type="term" value="F:FMN adenylyltransferase activity"/>
    <property type="evidence" value="ECO:0007669"/>
    <property type="project" value="UniProtKB-UniRule"/>
</dbReference>
<dbReference type="eggNOG" id="COG0196">
    <property type="taxonomic scope" value="Bacteria"/>
</dbReference>